<keyword evidence="3" id="KW-1185">Reference proteome</keyword>
<dbReference type="Gene3D" id="2.60.120.340">
    <property type="entry name" value="Nucleoplasmin core domain"/>
    <property type="match status" value="1"/>
</dbReference>
<dbReference type="InterPro" id="IPR041232">
    <property type="entry name" value="NPL"/>
</dbReference>
<evidence type="ECO:0000313" key="3">
    <source>
        <dbReference type="Proteomes" id="UP000320762"/>
    </source>
</evidence>
<dbReference type="EMBL" id="VDMD01000019">
    <property type="protein sequence ID" value="TRM60888.1"/>
    <property type="molecule type" value="Genomic_DNA"/>
</dbReference>
<organism evidence="2 3">
    <name type="scientific">Schizophyllum amplum</name>
    <dbReference type="NCBI Taxonomy" id="97359"/>
    <lineage>
        <taxon>Eukaryota</taxon>
        <taxon>Fungi</taxon>
        <taxon>Dikarya</taxon>
        <taxon>Basidiomycota</taxon>
        <taxon>Agaricomycotina</taxon>
        <taxon>Agaricomycetes</taxon>
        <taxon>Agaricomycetidae</taxon>
        <taxon>Agaricales</taxon>
        <taxon>Schizophyllaceae</taxon>
        <taxon>Schizophyllum</taxon>
    </lineage>
</organism>
<name>A0A550C7V1_9AGAR</name>
<proteinExistence type="predicted"/>
<comment type="caution">
    <text evidence="2">The sequence shown here is derived from an EMBL/GenBank/DDBJ whole genome shotgun (WGS) entry which is preliminary data.</text>
</comment>
<dbReference type="Pfam" id="PF17800">
    <property type="entry name" value="NPL"/>
    <property type="match status" value="1"/>
</dbReference>
<evidence type="ECO:0000259" key="1">
    <source>
        <dbReference type="Pfam" id="PF17800"/>
    </source>
</evidence>
<feature type="domain" description="Nucleoplasmin-like" evidence="1">
    <location>
        <begin position="6"/>
        <end position="104"/>
    </location>
</feature>
<dbReference type="Proteomes" id="UP000320762">
    <property type="component" value="Unassembled WGS sequence"/>
</dbReference>
<protein>
    <recommendedName>
        <fullName evidence="1">Nucleoplasmin-like domain-containing protein</fullName>
    </recommendedName>
</protein>
<sequence length="118" mass="13273">MGYETWTATVDPGQRLRICVAMDAQEDARIVNASLGEPLKNSSDDSRTCLLFKISPDLEDDYQLVPLTTLIPFRYEHTQLDILLPKGRKYELQCHGDNSISLVGIQSEGGEYVSYSLF</sequence>
<accession>A0A550C7V1</accession>
<gene>
    <name evidence="2" type="ORF">BD626DRAFT_94808</name>
</gene>
<reference evidence="2 3" key="1">
    <citation type="journal article" date="2019" name="New Phytol.">
        <title>Comparative genomics reveals unique wood-decay strategies and fruiting body development in the Schizophyllaceae.</title>
        <authorList>
            <person name="Almasi E."/>
            <person name="Sahu N."/>
            <person name="Krizsan K."/>
            <person name="Balint B."/>
            <person name="Kovacs G.M."/>
            <person name="Kiss B."/>
            <person name="Cseklye J."/>
            <person name="Drula E."/>
            <person name="Henrissat B."/>
            <person name="Nagy I."/>
            <person name="Chovatia M."/>
            <person name="Adam C."/>
            <person name="LaButti K."/>
            <person name="Lipzen A."/>
            <person name="Riley R."/>
            <person name="Grigoriev I.V."/>
            <person name="Nagy L.G."/>
        </authorList>
    </citation>
    <scope>NUCLEOTIDE SEQUENCE [LARGE SCALE GENOMIC DNA]</scope>
    <source>
        <strain evidence="2 3">NL-1724</strain>
    </source>
</reference>
<dbReference type="AlphaFoldDB" id="A0A550C7V1"/>
<evidence type="ECO:0000313" key="2">
    <source>
        <dbReference type="EMBL" id="TRM60888.1"/>
    </source>
</evidence>